<proteinExistence type="inferred from homology"/>
<evidence type="ECO:0000313" key="11">
    <source>
        <dbReference type="EMBL" id="EXC23297.1"/>
    </source>
</evidence>
<dbReference type="SMART" id="SM00710">
    <property type="entry name" value="PbH1"/>
    <property type="match status" value="5"/>
</dbReference>
<dbReference type="Proteomes" id="UP000030645">
    <property type="component" value="Unassembled WGS sequence"/>
</dbReference>
<dbReference type="EMBL" id="KE345992">
    <property type="protein sequence ID" value="EXC23297.1"/>
    <property type="molecule type" value="Genomic_DNA"/>
</dbReference>
<dbReference type="eggNOG" id="ENOG502QV2R">
    <property type="taxonomic scope" value="Eukaryota"/>
</dbReference>
<dbReference type="STRING" id="981085.W9S2T1"/>
<dbReference type="GO" id="GO:0005975">
    <property type="term" value="P:carbohydrate metabolic process"/>
    <property type="evidence" value="ECO:0007669"/>
    <property type="project" value="InterPro"/>
</dbReference>
<sequence>MATQTDRLARIAAEGFAMIDELYGRPPNRGERNPGAYRRQGPEPPNNNYMNWNQVPQIGEPVTIGGKEAAKKSVAMAITRRSCHNIINLIWCLSLAYCVTGVPLPPAPDTFRGTNLAHHERADPTEKIFNVLSFGAKPGGRKDNTEAFMQTWVAACHYKGKARVFIPPGIYKLGPVTFAGPCGGRGPIIVHIQGTLKADTDISLYDEPQWFLFEAINGLVVIGSGTFDGQGESAWKYNDCHNNNDCVQLPSNIKLNKVTNGVLRGFTSANSKGVHIFITQCQNIRLRRLHVFAPATSPNTDGVHISNSNNVRISRTVIRTGDDCIGMIKGSTNIAINKVICGPGHGISVGSLGKYENEEDVRGIIVKNTTFLKTDNGIRIKTWPGSTPSQASGMIFQDLFMDNVRNPIIIDQGYCPSGCKKQPSRVKISNVHYINVRGTSSSDVAVDFMCSPQYPCDNIHLYNIDLKYTGKGPATATCSNARVGYGGLINPHVTCH</sequence>
<keyword evidence="4" id="KW-0964">Secreted</keyword>
<dbReference type="InterPro" id="IPR012334">
    <property type="entry name" value="Pectin_lyas_fold"/>
</dbReference>
<keyword evidence="7" id="KW-0961">Cell wall biogenesis/degradation</keyword>
<dbReference type="InterPro" id="IPR006626">
    <property type="entry name" value="PbH1"/>
</dbReference>
<name>W9S2T1_9ROSA</name>
<dbReference type="InterPro" id="IPR000743">
    <property type="entry name" value="Glyco_hydro_28"/>
</dbReference>
<reference evidence="12" key="1">
    <citation type="submission" date="2013-01" db="EMBL/GenBank/DDBJ databases">
        <title>Draft Genome Sequence of a Mulberry Tree, Morus notabilis C.K. Schneid.</title>
        <authorList>
            <person name="He N."/>
            <person name="Zhao S."/>
        </authorList>
    </citation>
    <scope>NUCLEOTIDE SEQUENCE</scope>
</reference>
<protein>
    <recommendedName>
        <fullName evidence="13">Exopolygalacturonase</fullName>
    </recommendedName>
</protein>
<keyword evidence="6 9" id="KW-0326">Glycosidase</keyword>
<dbReference type="GO" id="GO:0004650">
    <property type="term" value="F:polygalacturonase activity"/>
    <property type="evidence" value="ECO:0007669"/>
    <property type="project" value="InterPro"/>
</dbReference>
<dbReference type="Pfam" id="PF00295">
    <property type="entry name" value="Glyco_hydro_28"/>
    <property type="match status" value="1"/>
</dbReference>
<evidence type="ECO:0000256" key="2">
    <source>
        <dbReference type="ARBA" id="ARBA00008834"/>
    </source>
</evidence>
<evidence type="ECO:0000256" key="6">
    <source>
        <dbReference type="ARBA" id="ARBA00023295"/>
    </source>
</evidence>
<organism evidence="11 12">
    <name type="scientific">Morus notabilis</name>
    <dbReference type="NCBI Taxonomy" id="981085"/>
    <lineage>
        <taxon>Eukaryota</taxon>
        <taxon>Viridiplantae</taxon>
        <taxon>Streptophyta</taxon>
        <taxon>Embryophyta</taxon>
        <taxon>Tracheophyta</taxon>
        <taxon>Spermatophyta</taxon>
        <taxon>Magnoliopsida</taxon>
        <taxon>eudicotyledons</taxon>
        <taxon>Gunneridae</taxon>
        <taxon>Pentapetalae</taxon>
        <taxon>rosids</taxon>
        <taxon>fabids</taxon>
        <taxon>Rosales</taxon>
        <taxon>Moraceae</taxon>
        <taxon>Moreae</taxon>
        <taxon>Morus</taxon>
    </lineage>
</organism>
<accession>W9S2T1</accession>
<keyword evidence="12" id="KW-1185">Reference proteome</keyword>
<comment type="similarity">
    <text evidence="2 9">Belongs to the glycosyl hydrolase 28 family.</text>
</comment>
<feature type="active site" evidence="8">
    <location>
        <position position="345"/>
    </location>
</feature>
<evidence type="ECO:0008006" key="13">
    <source>
        <dbReference type="Google" id="ProtNLM"/>
    </source>
</evidence>
<dbReference type="InterPro" id="IPR011050">
    <property type="entry name" value="Pectin_lyase_fold/virulence"/>
</dbReference>
<evidence type="ECO:0000256" key="4">
    <source>
        <dbReference type="ARBA" id="ARBA00022525"/>
    </source>
</evidence>
<evidence type="ECO:0000256" key="3">
    <source>
        <dbReference type="ARBA" id="ARBA00022512"/>
    </source>
</evidence>
<dbReference type="AlphaFoldDB" id="W9S2T1"/>
<keyword evidence="5 9" id="KW-0378">Hydrolase</keyword>
<comment type="subcellular location">
    <subcellularLocation>
        <location evidence="1">Secreted</location>
        <location evidence="1">Cell wall</location>
    </subcellularLocation>
</comment>
<evidence type="ECO:0000256" key="7">
    <source>
        <dbReference type="ARBA" id="ARBA00023316"/>
    </source>
</evidence>
<dbReference type="FunFam" id="2.160.20.10:FF:000004">
    <property type="entry name" value="Pectin lyase-like superfamily protein"/>
    <property type="match status" value="1"/>
</dbReference>
<dbReference type="PANTHER" id="PTHR31375">
    <property type="match status" value="1"/>
</dbReference>
<evidence type="ECO:0000256" key="1">
    <source>
        <dbReference type="ARBA" id="ARBA00004191"/>
    </source>
</evidence>
<evidence type="ECO:0000256" key="10">
    <source>
        <dbReference type="SAM" id="MobiDB-lite"/>
    </source>
</evidence>
<gene>
    <name evidence="11" type="ORF">L484_005247</name>
</gene>
<evidence type="ECO:0000313" key="12">
    <source>
        <dbReference type="Proteomes" id="UP000030645"/>
    </source>
</evidence>
<evidence type="ECO:0000256" key="9">
    <source>
        <dbReference type="RuleBase" id="RU361169"/>
    </source>
</evidence>
<dbReference type="PROSITE" id="PS00502">
    <property type="entry name" value="POLYGALACTURONASE"/>
    <property type="match status" value="1"/>
</dbReference>
<dbReference type="SUPFAM" id="SSF51126">
    <property type="entry name" value="Pectin lyase-like"/>
    <property type="match status" value="1"/>
</dbReference>
<evidence type="ECO:0000256" key="8">
    <source>
        <dbReference type="PROSITE-ProRule" id="PRU10052"/>
    </source>
</evidence>
<dbReference type="Gene3D" id="2.160.20.10">
    <property type="entry name" value="Single-stranded right-handed beta-helix, Pectin lyase-like"/>
    <property type="match status" value="1"/>
</dbReference>
<dbReference type="GO" id="GO:0071555">
    <property type="term" value="P:cell wall organization"/>
    <property type="evidence" value="ECO:0007669"/>
    <property type="project" value="UniProtKB-KW"/>
</dbReference>
<keyword evidence="3" id="KW-0134">Cell wall</keyword>
<evidence type="ECO:0000256" key="5">
    <source>
        <dbReference type="ARBA" id="ARBA00022801"/>
    </source>
</evidence>
<feature type="region of interest" description="Disordered" evidence="10">
    <location>
        <begin position="23"/>
        <end position="46"/>
    </location>
</feature>